<dbReference type="PANTHER" id="PTHR30024:SF47">
    <property type="entry name" value="TAURINE-BINDING PERIPLASMIC PROTEIN"/>
    <property type="match status" value="1"/>
</dbReference>
<dbReference type="Gene3D" id="3.40.190.10">
    <property type="entry name" value="Periplasmic binding protein-like II"/>
    <property type="match status" value="2"/>
</dbReference>
<feature type="domain" description="Solute-binding protein family 3/N-terminal" evidence="5">
    <location>
        <begin position="45"/>
        <end position="283"/>
    </location>
</feature>
<keyword evidence="7" id="KW-1185">Reference proteome</keyword>
<dbReference type="GO" id="GO:0042597">
    <property type="term" value="C:periplasmic space"/>
    <property type="evidence" value="ECO:0007669"/>
    <property type="project" value="UniProtKB-SubCell"/>
</dbReference>
<feature type="chain" id="PRO_5031517384" evidence="4">
    <location>
        <begin position="37"/>
        <end position="332"/>
    </location>
</feature>
<dbReference type="SMART" id="SM00062">
    <property type="entry name" value="PBPb"/>
    <property type="match status" value="1"/>
</dbReference>
<comment type="caution">
    <text evidence="6">The sequence shown here is derived from an EMBL/GenBank/DDBJ whole genome shotgun (WGS) entry which is preliminary data.</text>
</comment>
<dbReference type="SUPFAM" id="SSF53850">
    <property type="entry name" value="Periplasmic binding protein-like II"/>
    <property type="match status" value="1"/>
</dbReference>
<dbReference type="RefSeq" id="WP_062075457.1">
    <property type="nucleotide sequence ID" value="NZ_BBRC01000009.1"/>
</dbReference>
<dbReference type="Proteomes" id="UP000547973">
    <property type="component" value="Unassembled WGS sequence"/>
</dbReference>
<dbReference type="InterPro" id="IPR001638">
    <property type="entry name" value="Solute-binding_3/MltF_N"/>
</dbReference>
<dbReference type="PANTHER" id="PTHR30024">
    <property type="entry name" value="ALIPHATIC SULFONATES-BINDING PROTEIN-RELATED"/>
    <property type="match status" value="1"/>
</dbReference>
<evidence type="ECO:0000256" key="4">
    <source>
        <dbReference type="SAM" id="SignalP"/>
    </source>
</evidence>
<dbReference type="EMBL" id="JACBZO010000001">
    <property type="protein sequence ID" value="NYI40363.1"/>
    <property type="molecule type" value="Genomic_DNA"/>
</dbReference>
<evidence type="ECO:0000313" key="6">
    <source>
        <dbReference type="EMBL" id="NYI40363.1"/>
    </source>
</evidence>
<gene>
    <name evidence="6" type="ORF">BKA03_000482</name>
</gene>
<proteinExistence type="inferred from homology"/>
<organism evidence="6 7">
    <name type="scientific">Demequina lutea</name>
    <dbReference type="NCBI Taxonomy" id="431489"/>
    <lineage>
        <taxon>Bacteria</taxon>
        <taxon>Bacillati</taxon>
        <taxon>Actinomycetota</taxon>
        <taxon>Actinomycetes</taxon>
        <taxon>Micrococcales</taxon>
        <taxon>Demequinaceae</taxon>
        <taxon>Demequina</taxon>
    </lineage>
</organism>
<dbReference type="CDD" id="cd01008">
    <property type="entry name" value="PBP2_NrtA_SsuA_CpmA_like"/>
    <property type="match status" value="1"/>
</dbReference>
<evidence type="ECO:0000256" key="3">
    <source>
        <dbReference type="ARBA" id="ARBA00022729"/>
    </source>
</evidence>
<comment type="similarity">
    <text evidence="2">Belongs to the bacterial solute-binding protein SsuA/TauA family.</text>
</comment>
<evidence type="ECO:0000256" key="1">
    <source>
        <dbReference type="ARBA" id="ARBA00004418"/>
    </source>
</evidence>
<dbReference type="InterPro" id="IPR015168">
    <property type="entry name" value="SsuA/THI5"/>
</dbReference>
<keyword evidence="3 4" id="KW-0732">Signal</keyword>
<reference evidence="6 7" key="1">
    <citation type="submission" date="2020-07" db="EMBL/GenBank/DDBJ databases">
        <title>Sequencing the genomes of 1000 actinobacteria strains.</title>
        <authorList>
            <person name="Klenk H.-P."/>
        </authorList>
    </citation>
    <scope>NUCLEOTIDE SEQUENCE [LARGE SCALE GENOMIC DNA]</scope>
    <source>
        <strain evidence="6 7">DSM 19970</strain>
    </source>
</reference>
<evidence type="ECO:0000313" key="7">
    <source>
        <dbReference type="Proteomes" id="UP000547973"/>
    </source>
</evidence>
<protein>
    <submittedName>
        <fullName evidence="6">NitT/TauT family transport system substrate-binding protein</fullName>
    </submittedName>
</protein>
<comment type="subcellular location">
    <subcellularLocation>
        <location evidence="1">Periplasm</location>
    </subcellularLocation>
</comment>
<feature type="signal peptide" evidence="4">
    <location>
        <begin position="1"/>
        <end position="36"/>
    </location>
</feature>
<accession>A0A7Z0CIY0</accession>
<sequence>MPSTFRRPLANRVFVLALGAIVATSLSACSSSNTTAANNSAASKTLTVGFVPDPSWAQVPVAEANGYFKSEGLTVKVIDFSTGVQSLQALAAGQVDITTSADVPVSAALASAKNMVIIADGSRWKGSVIVGSAKAGIKTAADLAGKKVGTPLGTSAAYFGASFLKQSGVDAQLINVAPSAIVTAMQQGNVPAVSIFQPFQQQVIAALGSDAVVLKPAAGTYVQQSLYLASTTAVKNKADALKSFELALEKASKDLTSQKASAVSAVATATQLSPDLVKTILPEFDYTIELPSDLPTGLSSLGQWAKTEGNLPSTATIPDYSTFINRDFLPAP</sequence>
<dbReference type="GO" id="GO:0042918">
    <property type="term" value="P:alkanesulfonate transmembrane transport"/>
    <property type="evidence" value="ECO:0007669"/>
    <property type="project" value="TreeGrafter"/>
</dbReference>
<name>A0A7Z0CIY0_9MICO</name>
<evidence type="ECO:0000259" key="5">
    <source>
        <dbReference type="SMART" id="SM00062"/>
    </source>
</evidence>
<dbReference type="Pfam" id="PF09084">
    <property type="entry name" value="NMT1"/>
    <property type="match status" value="1"/>
</dbReference>
<dbReference type="PROSITE" id="PS51257">
    <property type="entry name" value="PROKAR_LIPOPROTEIN"/>
    <property type="match status" value="1"/>
</dbReference>
<dbReference type="OrthoDB" id="7808807at2"/>
<dbReference type="AlphaFoldDB" id="A0A7Z0CIY0"/>
<evidence type="ECO:0000256" key="2">
    <source>
        <dbReference type="ARBA" id="ARBA00010742"/>
    </source>
</evidence>